<dbReference type="InterPro" id="IPR023210">
    <property type="entry name" value="NADP_OxRdtase_dom"/>
</dbReference>
<reference evidence="2 3" key="1">
    <citation type="submission" date="2018-03" db="EMBL/GenBank/DDBJ databases">
        <title>Genomic Encyclopedia of Archaeal and Bacterial Type Strains, Phase II (KMG-II): from individual species to whole genera.</title>
        <authorList>
            <person name="Goeker M."/>
        </authorList>
    </citation>
    <scope>NUCLEOTIDE SEQUENCE [LARGE SCALE GENOMIC DNA]</scope>
    <source>
        <strain evidence="2 3">DSM 100673</strain>
    </source>
</reference>
<feature type="domain" description="NADP-dependent oxidoreductase" evidence="1">
    <location>
        <begin position="20"/>
        <end position="292"/>
    </location>
</feature>
<evidence type="ECO:0000259" key="1">
    <source>
        <dbReference type="Pfam" id="PF00248"/>
    </source>
</evidence>
<proteinExistence type="predicted"/>
<dbReference type="SUPFAM" id="SSF51430">
    <property type="entry name" value="NAD(P)-linked oxidoreductase"/>
    <property type="match status" value="1"/>
</dbReference>
<name>A0A2P8FK35_9RHOB</name>
<dbReference type="AlphaFoldDB" id="A0A2P8FK35"/>
<organism evidence="2 3">
    <name type="scientific">Shimia abyssi</name>
    <dbReference type="NCBI Taxonomy" id="1662395"/>
    <lineage>
        <taxon>Bacteria</taxon>
        <taxon>Pseudomonadati</taxon>
        <taxon>Pseudomonadota</taxon>
        <taxon>Alphaproteobacteria</taxon>
        <taxon>Rhodobacterales</taxon>
        <taxon>Roseobacteraceae</taxon>
    </lineage>
</organism>
<gene>
    <name evidence="2" type="ORF">CLV88_101497</name>
</gene>
<dbReference type="Proteomes" id="UP000240418">
    <property type="component" value="Unassembled WGS sequence"/>
</dbReference>
<dbReference type="OrthoDB" id="9768793at2"/>
<dbReference type="Pfam" id="PF00248">
    <property type="entry name" value="Aldo_ket_red"/>
    <property type="match status" value="1"/>
</dbReference>
<sequence length="302" mass="32112">MSNILPIAKSTTVGPLNAGRIAYGCWRMAGATASEAQSKIEAALAVGINMIDTAPIYGFGKQGFGPAEAVLGEGMALGGLRDRVLMVTKGGIHPPNPYDSRAQTLIESCDDSLKRLRTDHIDLFLIHRPDLLAAHEEVAEALTTLRTAGKIREAGVSNFSTDQLRALQSKLDFPLSASQPEFSAIHTDPLTNGDTDIAQELGLCLMAWSPLGGGRLVPGARGEPGSAEARVLAVLEEIAGRNDVGIDHVALAWVLAHPGVGSALIGTQSEARIRESVKAFEVQMTRRDWYAVLEAARGEKMP</sequence>
<dbReference type="GO" id="GO:0005829">
    <property type="term" value="C:cytosol"/>
    <property type="evidence" value="ECO:0007669"/>
    <property type="project" value="TreeGrafter"/>
</dbReference>
<dbReference type="InterPro" id="IPR050523">
    <property type="entry name" value="AKR_Detox_Biosynth"/>
</dbReference>
<evidence type="ECO:0000313" key="3">
    <source>
        <dbReference type="Proteomes" id="UP000240418"/>
    </source>
</evidence>
<dbReference type="InterPro" id="IPR036812">
    <property type="entry name" value="NAD(P)_OxRdtase_dom_sf"/>
</dbReference>
<keyword evidence="3" id="KW-1185">Reference proteome</keyword>
<comment type="caution">
    <text evidence="2">The sequence shown here is derived from an EMBL/GenBank/DDBJ whole genome shotgun (WGS) entry which is preliminary data.</text>
</comment>
<evidence type="ECO:0000313" key="2">
    <source>
        <dbReference type="EMBL" id="PSL22072.1"/>
    </source>
</evidence>
<dbReference type="PANTHER" id="PTHR43364:SF1">
    <property type="entry name" value="OXIDOREDUCTASE YDHF"/>
    <property type="match status" value="1"/>
</dbReference>
<dbReference type="RefSeq" id="WP_106606768.1">
    <property type="nucleotide sequence ID" value="NZ_PYGJ01000001.1"/>
</dbReference>
<accession>A0A2P8FK35</accession>
<dbReference type="Gene3D" id="3.20.20.100">
    <property type="entry name" value="NADP-dependent oxidoreductase domain"/>
    <property type="match status" value="1"/>
</dbReference>
<dbReference type="EMBL" id="PYGJ01000001">
    <property type="protein sequence ID" value="PSL22072.1"/>
    <property type="molecule type" value="Genomic_DNA"/>
</dbReference>
<protein>
    <submittedName>
        <fullName evidence="2">Putative oxidoreductase</fullName>
    </submittedName>
</protein>
<dbReference type="PANTHER" id="PTHR43364">
    <property type="entry name" value="NADH-SPECIFIC METHYLGLYOXAL REDUCTASE-RELATED"/>
    <property type="match status" value="1"/>
</dbReference>